<proteinExistence type="predicted"/>
<gene>
    <name evidence="1" type="ORF">ROA7450_03587</name>
</gene>
<protein>
    <recommendedName>
        <fullName evidence="3">Lipoprotein</fullName>
    </recommendedName>
</protein>
<keyword evidence="2" id="KW-1185">Reference proteome</keyword>
<accession>A0A1X7A1C2</accession>
<reference evidence="1 2" key="1">
    <citation type="submission" date="2017-03" db="EMBL/GenBank/DDBJ databases">
        <authorList>
            <person name="Afonso C.L."/>
            <person name="Miller P.J."/>
            <person name="Scott M.A."/>
            <person name="Spackman E."/>
            <person name="Goraichik I."/>
            <person name="Dimitrov K.M."/>
            <person name="Suarez D.L."/>
            <person name="Swayne D.E."/>
        </authorList>
    </citation>
    <scope>NUCLEOTIDE SEQUENCE [LARGE SCALE GENOMIC DNA]</scope>
    <source>
        <strain evidence="1 2">CECT 7450</strain>
    </source>
</reference>
<evidence type="ECO:0008006" key="3">
    <source>
        <dbReference type="Google" id="ProtNLM"/>
    </source>
</evidence>
<organism evidence="1 2">
    <name type="scientific">Roseovarius albus</name>
    <dbReference type="NCBI Taxonomy" id="1247867"/>
    <lineage>
        <taxon>Bacteria</taxon>
        <taxon>Pseudomonadati</taxon>
        <taxon>Pseudomonadota</taxon>
        <taxon>Alphaproteobacteria</taxon>
        <taxon>Rhodobacterales</taxon>
        <taxon>Roseobacteraceae</taxon>
        <taxon>Roseovarius</taxon>
    </lineage>
</organism>
<evidence type="ECO:0000313" key="1">
    <source>
        <dbReference type="EMBL" id="SLN67272.1"/>
    </source>
</evidence>
<name>A0A1X7A1C2_9RHOB</name>
<dbReference type="PROSITE" id="PS51257">
    <property type="entry name" value="PROKAR_LIPOPROTEIN"/>
    <property type="match status" value="1"/>
</dbReference>
<dbReference type="RefSeq" id="WP_143534520.1">
    <property type="nucleotide sequence ID" value="NZ_FWFX01000014.1"/>
</dbReference>
<dbReference type="Proteomes" id="UP000193061">
    <property type="component" value="Unassembled WGS sequence"/>
</dbReference>
<dbReference type="OrthoDB" id="7742414at2"/>
<sequence>MKKIFAAIAGVGLVVSCSQVVSTSTSSLGNNLVVDGGKYTSGGGLTIAAELRNNQGRTMLCGVWAQSRQQSILTKNVERKVLGVASFFAGNERIHTGFVFMNEVPPSASYVGQQANCITLQRAWRPEYANNGRMRIPRVLVYGDFDPFGDPSVYFIQEGPRAGDS</sequence>
<dbReference type="EMBL" id="FWFX01000014">
    <property type="protein sequence ID" value="SLN67272.1"/>
    <property type="molecule type" value="Genomic_DNA"/>
</dbReference>
<dbReference type="AlphaFoldDB" id="A0A1X7A1C2"/>
<evidence type="ECO:0000313" key="2">
    <source>
        <dbReference type="Proteomes" id="UP000193061"/>
    </source>
</evidence>